<accession>M2R306</accession>
<evidence type="ECO:0000313" key="1">
    <source>
        <dbReference type="EMBL" id="EMD32632.1"/>
    </source>
</evidence>
<reference evidence="1 2" key="1">
    <citation type="journal article" date="2012" name="Proc. Natl. Acad. Sci. U.S.A.">
        <title>Comparative genomics of Ceriporiopsis subvermispora and Phanerochaete chrysosporium provide insight into selective ligninolysis.</title>
        <authorList>
            <person name="Fernandez-Fueyo E."/>
            <person name="Ruiz-Duenas F.J."/>
            <person name="Ferreira P."/>
            <person name="Floudas D."/>
            <person name="Hibbett D.S."/>
            <person name="Canessa P."/>
            <person name="Larrondo L.F."/>
            <person name="James T.Y."/>
            <person name="Seelenfreund D."/>
            <person name="Lobos S."/>
            <person name="Polanco R."/>
            <person name="Tello M."/>
            <person name="Honda Y."/>
            <person name="Watanabe T."/>
            <person name="Watanabe T."/>
            <person name="Ryu J.S."/>
            <person name="Kubicek C.P."/>
            <person name="Schmoll M."/>
            <person name="Gaskell J."/>
            <person name="Hammel K.E."/>
            <person name="St John F.J."/>
            <person name="Vanden Wymelenberg A."/>
            <person name="Sabat G."/>
            <person name="Splinter BonDurant S."/>
            <person name="Syed K."/>
            <person name="Yadav J.S."/>
            <person name="Doddapaneni H."/>
            <person name="Subramanian V."/>
            <person name="Lavin J.L."/>
            <person name="Oguiza J.A."/>
            <person name="Perez G."/>
            <person name="Pisabarro A.G."/>
            <person name="Ramirez L."/>
            <person name="Santoyo F."/>
            <person name="Master E."/>
            <person name="Coutinho P.M."/>
            <person name="Henrissat B."/>
            <person name="Lombard V."/>
            <person name="Magnuson J.K."/>
            <person name="Kuees U."/>
            <person name="Hori C."/>
            <person name="Igarashi K."/>
            <person name="Samejima M."/>
            <person name="Held B.W."/>
            <person name="Barry K.W."/>
            <person name="LaButti K.M."/>
            <person name="Lapidus A."/>
            <person name="Lindquist E.A."/>
            <person name="Lucas S.M."/>
            <person name="Riley R."/>
            <person name="Salamov A.A."/>
            <person name="Hoffmeister D."/>
            <person name="Schwenk D."/>
            <person name="Hadar Y."/>
            <person name="Yarden O."/>
            <person name="de Vries R.P."/>
            <person name="Wiebenga A."/>
            <person name="Stenlid J."/>
            <person name="Eastwood D."/>
            <person name="Grigoriev I.V."/>
            <person name="Berka R.M."/>
            <person name="Blanchette R.A."/>
            <person name="Kersten P."/>
            <person name="Martinez A.T."/>
            <person name="Vicuna R."/>
            <person name="Cullen D."/>
        </authorList>
    </citation>
    <scope>NUCLEOTIDE SEQUENCE [LARGE SCALE GENOMIC DNA]</scope>
    <source>
        <strain evidence="1 2">B</strain>
    </source>
</reference>
<dbReference type="Proteomes" id="UP000016930">
    <property type="component" value="Unassembled WGS sequence"/>
</dbReference>
<proteinExistence type="predicted"/>
<keyword evidence="2" id="KW-1185">Reference proteome</keyword>
<organism evidence="1 2">
    <name type="scientific">Ceriporiopsis subvermispora (strain B)</name>
    <name type="common">White-rot fungus</name>
    <name type="synonym">Gelatoporia subvermispora</name>
    <dbReference type="NCBI Taxonomy" id="914234"/>
    <lineage>
        <taxon>Eukaryota</taxon>
        <taxon>Fungi</taxon>
        <taxon>Dikarya</taxon>
        <taxon>Basidiomycota</taxon>
        <taxon>Agaricomycotina</taxon>
        <taxon>Agaricomycetes</taxon>
        <taxon>Polyporales</taxon>
        <taxon>Gelatoporiaceae</taxon>
        <taxon>Gelatoporia</taxon>
    </lineage>
</organism>
<evidence type="ECO:0000313" key="2">
    <source>
        <dbReference type="Proteomes" id="UP000016930"/>
    </source>
</evidence>
<name>M2R306_CERS8</name>
<sequence>MDNRPQRQPARELHLRTAIEHFSPLILRTRVYRRGGLIKELSPGPELARLVPLNRRVTHLHSYHDFRCVLHVILVFHERERFPLPRVKVVRVRADRNQHRVDFCCICCGNLCVHIYHLLIPMAMDRNIQVWRAVGYRYVISHTTSDVSKMTLHRLLSCGHHRMQLESDVTGTYKHRWVCVTGAYSNRYHFFLVRSAAASRSVVWFQFLCKQVR</sequence>
<gene>
    <name evidence="1" type="ORF">CERSUDRAFT_118663</name>
</gene>
<dbReference type="EMBL" id="KB445810">
    <property type="protein sequence ID" value="EMD32632.1"/>
    <property type="molecule type" value="Genomic_DNA"/>
</dbReference>
<dbReference type="HOGENOM" id="CLU_1294240_0_0_1"/>
<dbReference type="AlphaFoldDB" id="M2R306"/>
<protein>
    <submittedName>
        <fullName evidence="1">Uncharacterized protein</fullName>
    </submittedName>
</protein>